<feature type="compositionally biased region" description="Polar residues" evidence="1">
    <location>
        <begin position="64"/>
        <end position="79"/>
    </location>
</feature>
<feature type="transmembrane region" description="Helical" evidence="2">
    <location>
        <begin position="452"/>
        <end position="474"/>
    </location>
</feature>
<protein>
    <recommendedName>
        <fullName evidence="5">Transmembrane protein</fullName>
    </recommendedName>
</protein>
<organism evidence="3 4">
    <name type="scientific">Periconia macrospinosa</name>
    <dbReference type="NCBI Taxonomy" id="97972"/>
    <lineage>
        <taxon>Eukaryota</taxon>
        <taxon>Fungi</taxon>
        <taxon>Dikarya</taxon>
        <taxon>Ascomycota</taxon>
        <taxon>Pezizomycotina</taxon>
        <taxon>Dothideomycetes</taxon>
        <taxon>Pleosporomycetidae</taxon>
        <taxon>Pleosporales</taxon>
        <taxon>Massarineae</taxon>
        <taxon>Periconiaceae</taxon>
        <taxon>Periconia</taxon>
    </lineage>
</organism>
<feature type="transmembrane region" description="Helical" evidence="2">
    <location>
        <begin position="425"/>
        <end position="446"/>
    </location>
</feature>
<keyword evidence="4" id="KW-1185">Reference proteome</keyword>
<evidence type="ECO:0000313" key="4">
    <source>
        <dbReference type="Proteomes" id="UP000244855"/>
    </source>
</evidence>
<dbReference type="AlphaFoldDB" id="A0A2V1DTS8"/>
<dbReference type="STRING" id="97972.A0A2V1DTS8"/>
<evidence type="ECO:0000313" key="3">
    <source>
        <dbReference type="EMBL" id="PVI00645.1"/>
    </source>
</evidence>
<reference evidence="3 4" key="1">
    <citation type="journal article" date="2018" name="Sci. Rep.">
        <title>Comparative genomics provides insights into the lifestyle and reveals functional heterogeneity of dark septate endophytic fungi.</title>
        <authorList>
            <person name="Knapp D.G."/>
            <person name="Nemeth J.B."/>
            <person name="Barry K."/>
            <person name="Hainaut M."/>
            <person name="Henrissat B."/>
            <person name="Johnson J."/>
            <person name="Kuo A."/>
            <person name="Lim J.H.P."/>
            <person name="Lipzen A."/>
            <person name="Nolan M."/>
            <person name="Ohm R.A."/>
            <person name="Tamas L."/>
            <person name="Grigoriev I.V."/>
            <person name="Spatafora J.W."/>
            <person name="Nagy L.G."/>
            <person name="Kovacs G.M."/>
        </authorList>
    </citation>
    <scope>NUCLEOTIDE SEQUENCE [LARGE SCALE GENOMIC DNA]</scope>
    <source>
        <strain evidence="3 4">DSE2036</strain>
    </source>
</reference>
<keyword evidence="2" id="KW-0472">Membrane</keyword>
<evidence type="ECO:0000256" key="2">
    <source>
        <dbReference type="SAM" id="Phobius"/>
    </source>
</evidence>
<evidence type="ECO:0000256" key="1">
    <source>
        <dbReference type="SAM" id="MobiDB-lite"/>
    </source>
</evidence>
<feature type="compositionally biased region" description="Pro residues" evidence="1">
    <location>
        <begin position="134"/>
        <end position="146"/>
    </location>
</feature>
<gene>
    <name evidence="3" type="ORF">DM02DRAFT_728436</name>
</gene>
<dbReference type="EMBL" id="KZ805370">
    <property type="protein sequence ID" value="PVI00645.1"/>
    <property type="molecule type" value="Genomic_DNA"/>
</dbReference>
<sequence>MNVSSGTSRAFLRWLPFLRNSTPTFSNSDTPAPNRYAFVFNPAPQQQQQQHQSLELPRVVDYEMQSSPQNSLDPPQVQQYAYPHSPDPPCNPPYQGYGPSASPPPSSSWPGNSTELPAHERAQTGQHDAAGVPKTPPSMMPQPPYGRPLDERARSKLEGLHSWCSSQARPPGVLAPSAPQSVDVLSQEARYSPPPALQPTPPEITVEDVDNATSTTQKPIAVPPSWERNPPTLGLDPPVDQVPLESPGLVPPITNLPMSTPDLSAGTTDAGAYDTERPFCSLNLVCYRGGTRGCVLKQLQTVLASRFADVEVFKITLAKNSQLIATDRRFFKELRRLYSSQMSGFWRRYFSLKTLTGLRLLAYSPSTRPAVVPLDDLILQEMFYAYEHPESVHSQTEWIEWVFRLRRRDKRHALEFVEGWNSTRVIIAGMLPWLFSCIVGVAWTAAGKDTQTAFTVASFILTSGTVILALLAVISGIESSGRRHSPLV</sequence>
<accession>A0A2V1DTS8</accession>
<keyword evidence="2" id="KW-0812">Transmembrane</keyword>
<dbReference type="OrthoDB" id="9988102at2759"/>
<feature type="region of interest" description="Disordered" evidence="1">
    <location>
        <begin position="64"/>
        <end position="150"/>
    </location>
</feature>
<keyword evidence="2" id="KW-1133">Transmembrane helix</keyword>
<evidence type="ECO:0008006" key="5">
    <source>
        <dbReference type="Google" id="ProtNLM"/>
    </source>
</evidence>
<name>A0A2V1DTS8_9PLEO</name>
<proteinExistence type="predicted"/>
<dbReference type="Proteomes" id="UP000244855">
    <property type="component" value="Unassembled WGS sequence"/>
</dbReference>